<dbReference type="RefSeq" id="WP_117381705.1">
    <property type="nucleotide sequence ID" value="NZ_QWDE01000001.1"/>
</dbReference>
<protein>
    <recommendedName>
        <fullName evidence="4">Oligosaccharide repeat unit polymerase</fullName>
    </recommendedName>
</protein>
<gene>
    <name evidence="2" type="ORF">DYU05_04125</name>
</gene>
<evidence type="ECO:0008006" key="4">
    <source>
        <dbReference type="Google" id="ProtNLM"/>
    </source>
</evidence>
<evidence type="ECO:0000256" key="1">
    <source>
        <dbReference type="SAM" id="Phobius"/>
    </source>
</evidence>
<organism evidence="2 3">
    <name type="scientific">Mucilaginibacter terrenus</name>
    <dbReference type="NCBI Taxonomy" id="2482727"/>
    <lineage>
        <taxon>Bacteria</taxon>
        <taxon>Pseudomonadati</taxon>
        <taxon>Bacteroidota</taxon>
        <taxon>Sphingobacteriia</taxon>
        <taxon>Sphingobacteriales</taxon>
        <taxon>Sphingobacteriaceae</taxon>
        <taxon>Mucilaginibacter</taxon>
    </lineage>
</organism>
<keyword evidence="1" id="KW-1133">Transmembrane helix</keyword>
<dbReference type="OrthoDB" id="755552at2"/>
<sequence length="445" mass="50277">MLLTVSIGFSLSIFSLGSYFIWFDKRNIFNHLSLGLCLVAYIIPAFVVDFTDYTSKDIIELYSLINLIGSITYLAGLFLGYKWKQLPVLNTILQFNFIAKLAKDEHKVSQISKLCSRIYLISLIGICTSFLLMGFVPIFAADPYMAKFFKGEYQAPYSRVAFLYRTCRQLLEFLMPLKVLDLYYSFNLKSLALVACGVILIAVSLNRTPIFSGILVAVSIIVALRKTNSAFWVFLFFVLCSYILGSSIYYILGLLYPDTIFGLAAHDVNFFQAIAYGAPDITDQLQFLNAFVTAGNKYTYGLTYVGGLIPFNFPWNPSVYTLLVLNDTNDITQIASGGLRLPPSVWGYVSFSWFGVIMLPFTSGFLLGYVVKKFKRIANLLQGNSLGYFTFFLIQFAFNNIAGFFVNFYLISIYSLPAIIIYYLFIKVGKKRVQKRAVDSTPMMP</sequence>
<proteinExistence type="predicted"/>
<feature type="transmembrane region" description="Helical" evidence="1">
    <location>
        <begin position="191"/>
        <end position="224"/>
    </location>
</feature>
<dbReference type="Proteomes" id="UP000260823">
    <property type="component" value="Unassembled WGS sequence"/>
</dbReference>
<evidence type="ECO:0000313" key="3">
    <source>
        <dbReference type="Proteomes" id="UP000260823"/>
    </source>
</evidence>
<feature type="transmembrane region" description="Helical" evidence="1">
    <location>
        <begin position="404"/>
        <end position="426"/>
    </location>
</feature>
<keyword evidence="1" id="KW-0812">Transmembrane</keyword>
<name>A0A3E2NUV5_9SPHI</name>
<feature type="transmembrane region" description="Helical" evidence="1">
    <location>
        <begin position="231"/>
        <end position="252"/>
    </location>
</feature>
<dbReference type="AlphaFoldDB" id="A0A3E2NUV5"/>
<feature type="transmembrane region" description="Helical" evidence="1">
    <location>
        <begin position="29"/>
        <end position="47"/>
    </location>
</feature>
<feature type="transmembrane region" description="Helical" evidence="1">
    <location>
        <begin position="59"/>
        <end position="81"/>
    </location>
</feature>
<dbReference type="EMBL" id="QWDE01000001">
    <property type="protein sequence ID" value="RFZ84803.1"/>
    <property type="molecule type" value="Genomic_DNA"/>
</dbReference>
<feature type="transmembrane region" description="Helical" evidence="1">
    <location>
        <begin position="377"/>
        <end position="398"/>
    </location>
</feature>
<reference evidence="2 3" key="1">
    <citation type="submission" date="2018-08" db="EMBL/GenBank/DDBJ databases">
        <title>Mucilaginibacter terrae sp. nov., isolated from manganese diggings.</title>
        <authorList>
            <person name="Huang Y."/>
            <person name="Zhou Z."/>
        </authorList>
    </citation>
    <scope>NUCLEOTIDE SEQUENCE [LARGE SCALE GENOMIC DNA]</scope>
    <source>
        <strain evidence="2 3">ZH6</strain>
    </source>
</reference>
<keyword evidence="3" id="KW-1185">Reference proteome</keyword>
<feature type="transmembrane region" description="Helical" evidence="1">
    <location>
        <begin position="6"/>
        <end position="22"/>
    </location>
</feature>
<comment type="caution">
    <text evidence="2">The sequence shown here is derived from an EMBL/GenBank/DDBJ whole genome shotgun (WGS) entry which is preliminary data.</text>
</comment>
<evidence type="ECO:0000313" key="2">
    <source>
        <dbReference type="EMBL" id="RFZ84803.1"/>
    </source>
</evidence>
<feature type="transmembrane region" description="Helical" evidence="1">
    <location>
        <begin position="345"/>
        <end position="370"/>
    </location>
</feature>
<feature type="transmembrane region" description="Helical" evidence="1">
    <location>
        <begin position="118"/>
        <end position="140"/>
    </location>
</feature>
<accession>A0A3E2NUV5</accession>
<keyword evidence="1" id="KW-0472">Membrane</keyword>